<gene>
    <name evidence="1" type="ORF">UT10_C0032G0008</name>
</gene>
<sequence length="52" mass="6212">MGTKCPKCGKEMKIVREDVSNNAKKDKDYKEYKRSVYWCELDDVWVNIEIPK</sequence>
<name>A0A0G0L2D1_9BACT</name>
<reference evidence="1 2" key="1">
    <citation type="journal article" date="2015" name="Nature">
        <title>rRNA introns, odd ribosomes, and small enigmatic genomes across a large radiation of phyla.</title>
        <authorList>
            <person name="Brown C.T."/>
            <person name="Hug L.A."/>
            <person name="Thomas B.C."/>
            <person name="Sharon I."/>
            <person name="Castelle C.J."/>
            <person name="Singh A."/>
            <person name="Wilkins M.J."/>
            <person name="Williams K.H."/>
            <person name="Banfield J.F."/>
        </authorList>
    </citation>
    <scope>NUCLEOTIDE SEQUENCE [LARGE SCALE GENOMIC DNA]</scope>
</reference>
<protein>
    <submittedName>
        <fullName evidence="1">Uncharacterized protein</fullName>
    </submittedName>
</protein>
<organism evidence="1 2">
    <name type="scientific">Candidatus Woesebacteria bacterium GW2011_GWB1_38_8b</name>
    <dbReference type="NCBI Taxonomy" id="1618571"/>
    <lineage>
        <taxon>Bacteria</taxon>
        <taxon>Candidatus Woeseibacteriota</taxon>
    </lineage>
</organism>
<evidence type="ECO:0000313" key="1">
    <source>
        <dbReference type="EMBL" id="KKQ86103.1"/>
    </source>
</evidence>
<accession>A0A0G0L2D1</accession>
<dbReference type="AlphaFoldDB" id="A0A0G0L2D1"/>
<evidence type="ECO:0000313" key="2">
    <source>
        <dbReference type="Proteomes" id="UP000033944"/>
    </source>
</evidence>
<dbReference type="EMBL" id="LBVN01000032">
    <property type="protein sequence ID" value="KKQ86103.1"/>
    <property type="molecule type" value="Genomic_DNA"/>
</dbReference>
<dbReference type="Proteomes" id="UP000033944">
    <property type="component" value="Unassembled WGS sequence"/>
</dbReference>
<proteinExistence type="predicted"/>
<comment type="caution">
    <text evidence="1">The sequence shown here is derived from an EMBL/GenBank/DDBJ whole genome shotgun (WGS) entry which is preliminary data.</text>
</comment>